<keyword evidence="2" id="KW-0812">Transmembrane</keyword>
<sequence>MSKLQLPLMSLVAAIPGGFLTYLLVMAFLNHAEAMSTPLLGVAGLTLLLSGFLTILPIGALIFGPKGASKKKAKDEDQPEPAAEEDEYASDSAAELSDEFAEDEFEDDDEMAASGDDLDFGEEDEFSDSEISGEIEDEEFDFSDEYEFDDEDEEDK</sequence>
<organism evidence="3 4">
    <name type="scientific">Gimesia alba</name>
    <dbReference type="NCBI Taxonomy" id="2527973"/>
    <lineage>
        <taxon>Bacteria</taxon>
        <taxon>Pseudomonadati</taxon>
        <taxon>Planctomycetota</taxon>
        <taxon>Planctomycetia</taxon>
        <taxon>Planctomycetales</taxon>
        <taxon>Planctomycetaceae</taxon>
        <taxon>Gimesia</taxon>
    </lineage>
</organism>
<name>A0A517RJ25_9PLAN</name>
<feature type="region of interest" description="Disordered" evidence="1">
    <location>
        <begin position="67"/>
        <end position="156"/>
    </location>
</feature>
<dbReference type="Proteomes" id="UP000317171">
    <property type="component" value="Chromosome"/>
</dbReference>
<dbReference type="AlphaFoldDB" id="A0A517RJ25"/>
<dbReference type="RefSeq" id="WP_145218877.1">
    <property type="nucleotide sequence ID" value="NZ_CP036269.1"/>
</dbReference>
<protein>
    <submittedName>
        <fullName evidence="3">Uncharacterized protein</fullName>
    </submittedName>
</protein>
<evidence type="ECO:0000256" key="1">
    <source>
        <dbReference type="SAM" id="MobiDB-lite"/>
    </source>
</evidence>
<keyword evidence="2" id="KW-1133">Transmembrane helix</keyword>
<dbReference type="OrthoDB" id="292328at2"/>
<proteinExistence type="predicted"/>
<gene>
    <name evidence="3" type="ORF">Pan241w_39790</name>
</gene>
<evidence type="ECO:0000313" key="4">
    <source>
        <dbReference type="Proteomes" id="UP000317171"/>
    </source>
</evidence>
<feature type="compositionally biased region" description="Acidic residues" evidence="1">
    <location>
        <begin position="96"/>
        <end position="156"/>
    </location>
</feature>
<evidence type="ECO:0000256" key="2">
    <source>
        <dbReference type="SAM" id="Phobius"/>
    </source>
</evidence>
<dbReference type="EMBL" id="CP036269">
    <property type="protein sequence ID" value="QDT43875.1"/>
    <property type="molecule type" value="Genomic_DNA"/>
</dbReference>
<keyword evidence="4" id="KW-1185">Reference proteome</keyword>
<evidence type="ECO:0000313" key="3">
    <source>
        <dbReference type="EMBL" id="QDT43875.1"/>
    </source>
</evidence>
<feature type="transmembrane region" description="Helical" evidence="2">
    <location>
        <begin position="41"/>
        <end position="64"/>
    </location>
</feature>
<reference evidence="3 4" key="1">
    <citation type="submission" date="2019-02" db="EMBL/GenBank/DDBJ databases">
        <title>Deep-cultivation of Planctomycetes and their phenomic and genomic characterization uncovers novel biology.</title>
        <authorList>
            <person name="Wiegand S."/>
            <person name="Jogler M."/>
            <person name="Boedeker C."/>
            <person name="Pinto D."/>
            <person name="Vollmers J."/>
            <person name="Rivas-Marin E."/>
            <person name="Kohn T."/>
            <person name="Peeters S.H."/>
            <person name="Heuer A."/>
            <person name="Rast P."/>
            <person name="Oberbeckmann S."/>
            <person name="Bunk B."/>
            <person name="Jeske O."/>
            <person name="Meyerdierks A."/>
            <person name="Storesund J.E."/>
            <person name="Kallscheuer N."/>
            <person name="Luecker S."/>
            <person name="Lage O.M."/>
            <person name="Pohl T."/>
            <person name="Merkel B.J."/>
            <person name="Hornburger P."/>
            <person name="Mueller R.-W."/>
            <person name="Bruemmer F."/>
            <person name="Labrenz M."/>
            <person name="Spormann A.M."/>
            <person name="Op den Camp H."/>
            <person name="Overmann J."/>
            <person name="Amann R."/>
            <person name="Jetten M.S.M."/>
            <person name="Mascher T."/>
            <person name="Medema M.H."/>
            <person name="Devos D.P."/>
            <person name="Kaster A.-K."/>
            <person name="Ovreas L."/>
            <person name="Rohde M."/>
            <person name="Galperin M.Y."/>
            <person name="Jogler C."/>
        </authorList>
    </citation>
    <scope>NUCLEOTIDE SEQUENCE [LARGE SCALE GENOMIC DNA]</scope>
    <source>
        <strain evidence="3 4">Pan241w</strain>
    </source>
</reference>
<feature type="transmembrane region" description="Helical" evidence="2">
    <location>
        <begin position="7"/>
        <end position="29"/>
    </location>
</feature>
<dbReference type="KEGG" id="gaz:Pan241w_39790"/>
<feature type="compositionally biased region" description="Acidic residues" evidence="1">
    <location>
        <begin position="77"/>
        <end position="89"/>
    </location>
</feature>
<accession>A0A517RJ25</accession>
<keyword evidence="2" id="KW-0472">Membrane</keyword>